<dbReference type="PRINTS" id="PR00344">
    <property type="entry name" value="BCTRLSENSOR"/>
</dbReference>
<sequence length="1236" mass="138145">MEILATESTEQFLSGGGEMGKLIRSMDWSTTPLGPVESWPQSLRTSVSLCLSSTFPILIAWGPETIQIYNDSYRPICGAMHPQSMGMNFRVCWESALEVVGDKFTRGQQGEGTYIHDQQMFLQRYGYLEEAFMTFSFAPIRDESGGVGGIFHPITETTDKMLSARRTQVLRDLGAAIGKAKSLEEVATETESKHPEFLYDLPFVLIYQYDATSGQAKLISSAGTAQAPQLNVAEIDINQPNDNYWPFHQLLDSKNPIVVTQLTERFGDFTCEPYPETPHTAVLLPLHISGQETPFGFLVAGVSSRRALDQAYLGFYDLLGNTYNTAVSNIYAYEQEQKRSEALAAIDRSKTAFFSNVSHEFRTPLTLMLGPLEDLQNQNGLTEEMMGSVDSAHRNAIRLLKLVNNLLDYSRVEAGRIQASYQPLDLTELTADLASSFRSIIEKAEMELIVSCDPISAKVYVDRQMWEKIVLNLLSNAFKYTLKGKISVKLLQQENHIVLQVADTGVGIPEKELPHMFERFHRVQHSAGRTHEGTGIGLSLVHELVQLHGGEIRVDSVKDVGSTFTVEIPVGKIHLPKEQVLETTDIASSADLRGAFLNEAESLLNSSAPQNINEKEHALTEEEQLANQDIKLLVVDDNSDMREYLVRLLAPHFSVFTAINGKEALEKVNELRPNLVISDVMMPVMDGKQFLQELRSKDDIFRTPVILLSARAGEESKIDGLEAGADDYLVKPFSAAELLTKIRAQIKIANARSKTENHLRNLFIEAPVAIAIYRGPEHIIELANQKMLEYWGRNEDQIANKGIFKALPELEQQGFRELMDRVYQTGERFVSGELPVQFLRRGGLETIYINLTLEPLREEERVTGLMAVAADVTPQVNAHKELEKATGTLRLAVDAAGMGIWRSTVPNGDMQISENAKRIHGIPKDQEMTFDQAAEMIVKQHRTRVLDAITLAINTKGSFNEDYQIQLWGSHQLKWLNTSGKVELDANGEVIGTIGTVLDISEQKEDEQRKNDFIGMVSHELKTPLTSMNGYAQLMKIKAKRNSDAFIEDTSGKILNQVNKMTALINGFLNVSRLDSGKIHLQQSSFEANELIKEMIADIRPYGQQSHELYFEAQGEIIITGDRDKIGTVITNLLSNAIKYSPAGTAIKVNCEQREEGIFLSVKDQGEGIKSDDLERLFERYFRIDNVENKHISGFGIGLYLSAEIIKRHGGKIWAESEIGVGSTFYISLPQEVMVI</sequence>
<feature type="domain" description="Response regulatory" evidence="12">
    <location>
        <begin position="631"/>
        <end position="746"/>
    </location>
</feature>
<dbReference type="Gene3D" id="3.30.450.40">
    <property type="match status" value="1"/>
</dbReference>
<dbReference type="SMART" id="SM00091">
    <property type="entry name" value="PAS"/>
    <property type="match status" value="2"/>
</dbReference>
<dbReference type="CDD" id="cd00130">
    <property type="entry name" value="PAS"/>
    <property type="match status" value="1"/>
</dbReference>
<proteinExistence type="predicted"/>
<dbReference type="PROSITE" id="PS50110">
    <property type="entry name" value="RESPONSE_REGULATORY"/>
    <property type="match status" value="1"/>
</dbReference>
<dbReference type="GO" id="GO:0000155">
    <property type="term" value="F:phosphorelay sensor kinase activity"/>
    <property type="evidence" value="ECO:0007669"/>
    <property type="project" value="InterPro"/>
</dbReference>
<accession>A0A285ZSG5</accession>
<dbReference type="FunFam" id="3.30.565.10:FF:000037">
    <property type="entry name" value="Hybrid sensor histidine kinase/response regulator"/>
    <property type="match status" value="1"/>
</dbReference>
<evidence type="ECO:0000256" key="1">
    <source>
        <dbReference type="ARBA" id="ARBA00000085"/>
    </source>
</evidence>
<dbReference type="CDD" id="cd17574">
    <property type="entry name" value="REC_OmpR"/>
    <property type="match status" value="1"/>
</dbReference>
<evidence type="ECO:0000256" key="4">
    <source>
        <dbReference type="ARBA" id="ARBA00022679"/>
    </source>
</evidence>
<dbReference type="NCBIfam" id="TIGR00229">
    <property type="entry name" value="sensory_box"/>
    <property type="match status" value="1"/>
</dbReference>
<dbReference type="GO" id="GO:0005524">
    <property type="term" value="F:ATP binding"/>
    <property type="evidence" value="ECO:0007669"/>
    <property type="project" value="UniProtKB-KW"/>
</dbReference>
<dbReference type="PANTHER" id="PTHR43547:SF2">
    <property type="entry name" value="HYBRID SIGNAL TRANSDUCTION HISTIDINE KINASE C"/>
    <property type="match status" value="1"/>
</dbReference>
<name>A0A285ZSG5_9SPHI</name>
<dbReference type="InterPro" id="IPR036890">
    <property type="entry name" value="HATPase_C_sf"/>
</dbReference>
<dbReference type="SMART" id="SM00448">
    <property type="entry name" value="REC"/>
    <property type="match status" value="1"/>
</dbReference>
<feature type="modified residue" description="4-aspartylphosphate" evidence="10">
    <location>
        <position position="679"/>
    </location>
</feature>
<evidence type="ECO:0000313" key="15">
    <source>
        <dbReference type="Proteomes" id="UP000219281"/>
    </source>
</evidence>
<dbReference type="Pfam" id="PF00512">
    <property type="entry name" value="HisKA"/>
    <property type="match status" value="2"/>
</dbReference>
<dbReference type="PANTHER" id="PTHR43547">
    <property type="entry name" value="TWO-COMPONENT HISTIDINE KINASE"/>
    <property type="match status" value="1"/>
</dbReference>
<evidence type="ECO:0000256" key="5">
    <source>
        <dbReference type="ARBA" id="ARBA00022741"/>
    </source>
</evidence>
<evidence type="ECO:0000256" key="9">
    <source>
        <dbReference type="ARBA" id="ARBA00023136"/>
    </source>
</evidence>
<dbReference type="PROSITE" id="PS50109">
    <property type="entry name" value="HIS_KIN"/>
    <property type="match status" value="2"/>
</dbReference>
<evidence type="ECO:0000256" key="3">
    <source>
        <dbReference type="ARBA" id="ARBA00022553"/>
    </source>
</evidence>
<comment type="catalytic activity">
    <reaction evidence="1">
        <text>ATP + protein L-histidine = ADP + protein N-phospho-L-histidine.</text>
        <dbReference type="EC" id="2.7.13.3"/>
    </reaction>
</comment>
<evidence type="ECO:0000256" key="7">
    <source>
        <dbReference type="ARBA" id="ARBA00022840"/>
    </source>
</evidence>
<dbReference type="SUPFAM" id="SSF47384">
    <property type="entry name" value="Homodimeric domain of signal transducing histidine kinase"/>
    <property type="match status" value="2"/>
</dbReference>
<evidence type="ECO:0000256" key="10">
    <source>
        <dbReference type="PROSITE-ProRule" id="PRU00169"/>
    </source>
</evidence>
<dbReference type="InterPro" id="IPR005467">
    <property type="entry name" value="His_kinase_dom"/>
</dbReference>
<dbReference type="AlphaFoldDB" id="A0A285ZSG5"/>
<keyword evidence="15" id="KW-1185">Reference proteome</keyword>
<evidence type="ECO:0000256" key="2">
    <source>
        <dbReference type="ARBA" id="ARBA00012438"/>
    </source>
</evidence>
<dbReference type="Gene3D" id="2.10.70.100">
    <property type="match status" value="1"/>
</dbReference>
<dbReference type="InterPro" id="IPR000700">
    <property type="entry name" value="PAS-assoc_C"/>
</dbReference>
<keyword evidence="5" id="KW-0547">Nucleotide-binding</keyword>
<dbReference type="InterPro" id="IPR000014">
    <property type="entry name" value="PAS"/>
</dbReference>
<feature type="domain" description="PAC" evidence="13">
    <location>
        <begin position="959"/>
        <end position="1012"/>
    </location>
</feature>
<dbReference type="InterPro" id="IPR001610">
    <property type="entry name" value="PAC"/>
</dbReference>
<dbReference type="PROSITE" id="PS50113">
    <property type="entry name" value="PAC"/>
    <property type="match status" value="1"/>
</dbReference>
<evidence type="ECO:0000259" key="11">
    <source>
        <dbReference type="PROSITE" id="PS50109"/>
    </source>
</evidence>
<feature type="domain" description="Histidine kinase" evidence="11">
    <location>
        <begin position="356"/>
        <end position="572"/>
    </location>
</feature>
<keyword evidence="8" id="KW-0902">Two-component regulatory system</keyword>
<dbReference type="EC" id="2.7.13.3" evidence="2"/>
<dbReference type="EMBL" id="OCMT01000001">
    <property type="protein sequence ID" value="SOD12588.1"/>
    <property type="molecule type" value="Genomic_DNA"/>
</dbReference>
<keyword evidence="9" id="KW-0472">Membrane</keyword>
<evidence type="ECO:0000256" key="8">
    <source>
        <dbReference type="ARBA" id="ARBA00023012"/>
    </source>
</evidence>
<dbReference type="InterPro" id="IPR003594">
    <property type="entry name" value="HATPase_dom"/>
</dbReference>
<keyword evidence="6" id="KW-0418">Kinase</keyword>
<dbReference type="Pfam" id="PF02518">
    <property type="entry name" value="HATPase_c"/>
    <property type="match status" value="2"/>
</dbReference>
<keyword evidence="7" id="KW-0067">ATP-binding</keyword>
<dbReference type="FunFam" id="1.10.287.130:FF:000045">
    <property type="entry name" value="Two-component system sensor histidine kinase/response regulator"/>
    <property type="match status" value="1"/>
</dbReference>
<dbReference type="SUPFAM" id="SSF55785">
    <property type="entry name" value="PYP-like sensor domain (PAS domain)"/>
    <property type="match status" value="2"/>
</dbReference>
<dbReference type="InterPro" id="IPR036097">
    <property type="entry name" value="HisK_dim/P_sf"/>
</dbReference>
<dbReference type="InterPro" id="IPR011006">
    <property type="entry name" value="CheY-like_superfamily"/>
</dbReference>
<dbReference type="CDD" id="cd00075">
    <property type="entry name" value="HATPase"/>
    <property type="match status" value="1"/>
</dbReference>
<dbReference type="InterPro" id="IPR001789">
    <property type="entry name" value="Sig_transdc_resp-reg_receiver"/>
</dbReference>
<feature type="domain" description="Histidine kinase" evidence="11">
    <location>
        <begin position="1016"/>
        <end position="1233"/>
    </location>
</feature>
<evidence type="ECO:0000256" key="6">
    <source>
        <dbReference type="ARBA" id="ARBA00022777"/>
    </source>
</evidence>
<dbReference type="Gene3D" id="3.30.450.20">
    <property type="entry name" value="PAS domain"/>
    <property type="match status" value="3"/>
</dbReference>
<gene>
    <name evidence="14" type="ORF">SAMN06297358_0746</name>
</gene>
<dbReference type="CDD" id="cd00082">
    <property type="entry name" value="HisKA"/>
    <property type="match status" value="2"/>
</dbReference>
<dbReference type="RefSeq" id="WP_097128833.1">
    <property type="nucleotide sequence ID" value="NZ_OCMT01000001.1"/>
</dbReference>
<protein>
    <recommendedName>
        <fullName evidence="2">histidine kinase</fullName>
        <ecNumber evidence="2">2.7.13.3</ecNumber>
    </recommendedName>
</protein>
<evidence type="ECO:0000259" key="12">
    <source>
        <dbReference type="PROSITE" id="PS50110"/>
    </source>
</evidence>
<reference evidence="15" key="1">
    <citation type="submission" date="2017-09" db="EMBL/GenBank/DDBJ databases">
        <authorList>
            <person name="Varghese N."/>
            <person name="Submissions S."/>
        </authorList>
    </citation>
    <scope>NUCLEOTIDE SEQUENCE [LARGE SCALE GENOMIC DNA]</scope>
    <source>
        <strain evidence="15">CGMCC 1.12803</strain>
    </source>
</reference>
<dbReference type="Pfam" id="PF00072">
    <property type="entry name" value="Response_reg"/>
    <property type="match status" value="1"/>
</dbReference>
<dbReference type="SUPFAM" id="SSF52172">
    <property type="entry name" value="CheY-like"/>
    <property type="match status" value="1"/>
</dbReference>
<keyword evidence="3 10" id="KW-0597">Phosphoprotein</keyword>
<keyword evidence="4" id="KW-0808">Transferase</keyword>
<dbReference type="InterPro" id="IPR035965">
    <property type="entry name" value="PAS-like_dom_sf"/>
</dbReference>
<dbReference type="SMART" id="SM00086">
    <property type="entry name" value="PAC"/>
    <property type="match status" value="2"/>
</dbReference>
<dbReference type="SMART" id="SM00388">
    <property type="entry name" value="HisKA"/>
    <property type="match status" value="2"/>
</dbReference>
<dbReference type="FunFam" id="1.10.287.130:FF:000001">
    <property type="entry name" value="Two-component sensor histidine kinase"/>
    <property type="match status" value="1"/>
</dbReference>
<dbReference type="Gene3D" id="3.30.565.10">
    <property type="entry name" value="Histidine kinase-like ATPase, C-terminal domain"/>
    <property type="match status" value="2"/>
</dbReference>
<dbReference type="InterPro" id="IPR003661">
    <property type="entry name" value="HisK_dim/P_dom"/>
</dbReference>
<evidence type="ECO:0000259" key="13">
    <source>
        <dbReference type="PROSITE" id="PS50113"/>
    </source>
</evidence>
<dbReference type="SUPFAM" id="SSF55781">
    <property type="entry name" value="GAF domain-like"/>
    <property type="match status" value="1"/>
</dbReference>
<dbReference type="FunFam" id="3.30.565.10:FF:000006">
    <property type="entry name" value="Sensor histidine kinase WalK"/>
    <property type="match status" value="1"/>
</dbReference>
<dbReference type="OrthoDB" id="741455at2"/>
<dbReference type="SMART" id="SM00387">
    <property type="entry name" value="HATPase_c"/>
    <property type="match status" value="2"/>
</dbReference>
<dbReference type="Pfam" id="PF08448">
    <property type="entry name" value="PAS_4"/>
    <property type="match status" value="1"/>
</dbReference>
<dbReference type="InterPro" id="IPR004358">
    <property type="entry name" value="Sig_transdc_His_kin-like_C"/>
</dbReference>
<dbReference type="InterPro" id="IPR029016">
    <property type="entry name" value="GAF-like_dom_sf"/>
</dbReference>
<organism evidence="14 15">
    <name type="scientific">Pedobacter xixiisoli</name>
    <dbReference type="NCBI Taxonomy" id="1476464"/>
    <lineage>
        <taxon>Bacteria</taxon>
        <taxon>Pseudomonadati</taxon>
        <taxon>Bacteroidota</taxon>
        <taxon>Sphingobacteriia</taxon>
        <taxon>Sphingobacteriales</taxon>
        <taxon>Sphingobacteriaceae</taxon>
        <taxon>Pedobacter</taxon>
    </lineage>
</organism>
<dbReference type="InterPro" id="IPR013656">
    <property type="entry name" value="PAS_4"/>
</dbReference>
<dbReference type="Gene3D" id="3.40.50.2300">
    <property type="match status" value="1"/>
</dbReference>
<dbReference type="Proteomes" id="UP000219281">
    <property type="component" value="Unassembled WGS sequence"/>
</dbReference>
<dbReference type="SUPFAM" id="SSF55874">
    <property type="entry name" value="ATPase domain of HSP90 chaperone/DNA topoisomerase II/histidine kinase"/>
    <property type="match status" value="2"/>
</dbReference>
<dbReference type="CDD" id="cd16922">
    <property type="entry name" value="HATPase_EvgS-ArcB-TorS-like"/>
    <property type="match status" value="1"/>
</dbReference>
<dbReference type="Gene3D" id="1.10.287.130">
    <property type="match status" value="2"/>
</dbReference>
<evidence type="ECO:0000313" key="14">
    <source>
        <dbReference type="EMBL" id="SOD12588.1"/>
    </source>
</evidence>